<evidence type="ECO:0000256" key="3">
    <source>
        <dbReference type="ARBA" id="ARBA00022692"/>
    </source>
</evidence>
<keyword evidence="3 7" id="KW-0812">Transmembrane</keyword>
<feature type="region of interest" description="Disordered" evidence="6">
    <location>
        <begin position="375"/>
        <end position="406"/>
    </location>
</feature>
<feature type="compositionally biased region" description="Low complexity" evidence="6">
    <location>
        <begin position="322"/>
        <end position="336"/>
    </location>
</feature>
<dbReference type="Ensembl" id="ENSCRFT00000007415.1">
    <property type="protein sequence ID" value="ENSCRFP00000007159.1"/>
    <property type="gene ID" value="ENSCRFG00000005643.1"/>
</dbReference>
<dbReference type="AlphaFoldDB" id="A0A8C3QJU3"/>
<organism evidence="9 10">
    <name type="scientific">Cyanoderma ruficeps</name>
    <name type="common">rufous-capped babbler</name>
    <dbReference type="NCBI Taxonomy" id="181631"/>
    <lineage>
        <taxon>Eukaryota</taxon>
        <taxon>Metazoa</taxon>
        <taxon>Chordata</taxon>
        <taxon>Craniata</taxon>
        <taxon>Vertebrata</taxon>
        <taxon>Euteleostomi</taxon>
        <taxon>Archelosauria</taxon>
        <taxon>Archosauria</taxon>
        <taxon>Dinosauria</taxon>
        <taxon>Saurischia</taxon>
        <taxon>Theropoda</taxon>
        <taxon>Coelurosauria</taxon>
        <taxon>Aves</taxon>
        <taxon>Neognathae</taxon>
        <taxon>Neoaves</taxon>
        <taxon>Telluraves</taxon>
        <taxon>Australaves</taxon>
        <taxon>Passeriformes</taxon>
        <taxon>Sylvioidea</taxon>
        <taxon>Timaliidae</taxon>
        <taxon>Cyanoderma</taxon>
    </lineage>
</organism>
<dbReference type="Pfam" id="PF02535">
    <property type="entry name" value="Zip"/>
    <property type="match status" value="1"/>
</dbReference>
<evidence type="ECO:0000256" key="7">
    <source>
        <dbReference type="SAM" id="Phobius"/>
    </source>
</evidence>
<keyword evidence="10" id="KW-1185">Reference proteome</keyword>
<evidence type="ECO:0000256" key="1">
    <source>
        <dbReference type="ARBA" id="ARBA00004141"/>
    </source>
</evidence>
<proteinExistence type="inferred from homology"/>
<evidence type="ECO:0000256" key="6">
    <source>
        <dbReference type="SAM" id="MobiDB-lite"/>
    </source>
</evidence>
<dbReference type="GO" id="GO:0005886">
    <property type="term" value="C:plasma membrane"/>
    <property type="evidence" value="ECO:0007669"/>
    <property type="project" value="TreeGrafter"/>
</dbReference>
<protein>
    <submittedName>
        <fullName evidence="9">Solute carrier family 39 member 5</fullName>
    </submittedName>
</protein>
<dbReference type="GO" id="GO:0071578">
    <property type="term" value="P:zinc ion import across plasma membrane"/>
    <property type="evidence" value="ECO:0007669"/>
    <property type="project" value="TreeGrafter"/>
</dbReference>
<feature type="transmembrane region" description="Helical" evidence="7">
    <location>
        <begin position="229"/>
        <end position="250"/>
    </location>
</feature>
<evidence type="ECO:0000256" key="8">
    <source>
        <dbReference type="SAM" id="SignalP"/>
    </source>
</evidence>
<dbReference type="PANTHER" id="PTHR12191:SF17">
    <property type="entry name" value="ZINC TRANSPORTER ZIP5"/>
    <property type="match status" value="1"/>
</dbReference>
<feature type="compositionally biased region" description="Basic and acidic residues" evidence="6">
    <location>
        <begin position="376"/>
        <end position="386"/>
    </location>
</feature>
<keyword evidence="8" id="KW-0732">Signal</keyword>
<evidence type="ECO:0000313" key="10">
    <source>
        <dbReference type="Proteomes" id="UP000694396"/>
    </source>
</evidence>
<reference evidence="9" key="2">
    <citation type="submission" date="2025-09" db="UniProtKB">
        <authorList>
            <consortium name="Ensembl"/>
        </authorList>
    </citation>
    <scope>IDENTIFICATION</scope>
</reference>
<feature type="transmembrane region" description="Helical" evidence="7">
    <location>
        <begin position="451"/>
        <end position="468"/>
    </location>
</feature>
<evidence type="ECO:0000313" key="9">
    <source>
        <dbReference type="Ensembl" id="ENSCRFP00000007159.1"/>
    </source>
</evidence>
<dbReference type="Proteomes" id="UP000694396">
    <property type="component" value="Unplaced"/>
</dbReference>
<feature type="transmembrane region" description="Helical" evidence="7">
    <location>
        <begin position="424"/>
        <end position="444"/>
    </location>
</feature>
<keyword evidence="4 7" id="KW-1133">Transmembrane helix</keyword>
<name>A0A8C3QJU3_9PASS</name>
<evidence type="ECO:0000256" key="5">
    <source>
        <dbReference type="ARBA" id="ARBA00023136"/>
    </source>
</evidence>
<feature type="signal peptide" evidence="8">
    <location>
        <begin position="1"/>
        <end position="20"/>
    </location>
</feature>
<dbReference type="PANTHER" id="PTHR12191">
    <property type="entry name" value="SOLUTE CARRIER FAMILY 39"/>
    <property type="match status" value="1"/>
</dbReference>
<dbReference type="GO" id="GO:0030003">
    <property type="term" value="P:intracellular monoatomic cation homeostasis"/>
    <property type="evidence" value="ECO:0007669"/>
    <property type="project" value="TreeGrafter"/>
</dbReference>
<comment type="similarity">
    <text evidence="2">Belongs to the ZIP transporter (TC 2.A.5) family.</text>
</comment>
<accession>A0A8C3QJU3</accession>
<dbReference type="GO" id="GO:0140410">
    <property type="term" value="F:monoatomic cation:bicarbonate symporter activity"/>
    <property type="evidence" value="ECO:0007669"/>
    <property type="project" value="TreeGrafter"/>
</dbReference>
<feature type="transmembrane region" description="Helical" evidence="7">
    <location>
        <begin position="488"/>
        <end position="507"/>
    </location>
</feature>
<dbReference type="InterPro" id="IPR050799">
    <property type="entry name" value="ZIP_Transporter"/>
</dbReference>
<sequence>MRRPGFLLPLLLAAVSGGSGGSPGRPPGFAEREHGYYLRQLFGQYGHNGTLPFEGLARLLGSLGLGRVQVVQIQHEELGHGHVGHLDLLEVQEDKHRPPPSGTPSWAHPVPADPPGVPRQYRPTLSLLGRVLGLEHSSDDHPHHDCLNVTQLLVNFGLDSAAQLTPEQFTLLCPALLYQIDSRVCIRGCPPGVGRSLGWALLAVVAVSVPSALAVLLVPLLGRAALRSLLAFLVALAVGTLCGDALLHLWPHVRTGGTPRGPRAGSGVALGDTAVAVSRLGGVALHSGGTPRDTEVTVFRLGGGTSGDIVMSLRPPEPPLGPSHGHSLGHSSGHSYGHSHGHSLGHSHGPAAADSVWMVVLGDGVHNLSDGLAIGGDRDGDGDGDRGTVLGTGGQGLPEEQGDKGSRGDVAVLLRSGASPRSVLRLNLLSALLSCLGGAAGAALGGSGTPVAPWLLTATAGIFLYVALADMLPEALRGSGGGGWSRLALQNAGFVLGAGIMLGIALAEGHLRAWLQP</sequence>
<dbReference type="GO" id="GO:0005385">
    <property type="term" value="F:zinc ion transmembrane transporter activity"/>
    <property type="evidence" value="ECO:0007669"/>
    <property type="project" value="TreeGrafter"/>
</dbReference>
<reference evidence="9" key="1">
    <citation type="submission" date="2025-08" db="UniProtKB">
        <authorList>
            <consortium name="Ensembl"/>
        </authorList>
    </citation>
    <scope>IDENTIFICATION</scope>
</reference>
<keyword evidence="5 7" id="KW-0472">Membrane</keyword>
<feature type="chain" id="PRO_5034754218" evidence="8">
    <location>
        <begin position="21"/>
        <end position="517"/>
    </location>
</feature>
<dbReference type="InterPro" id="IPR003689">
    <property type="entry name" value="ZIP"/>
</dbReference>
<feature type="region of interest" description="Disordered" evidence="6">
    <location>
        <begin position="308"/>
        <end position="348"/>
    </location>
</feature>
<evidence type="ECO:0000256" key="2">
    <source>
        <dbReference type="ARBA" id="ARBA00006939"/>
    </source>
</evidence>
<evidence type="ECO:0000256" key="4">
    <source>
        <dbReference type="ARBA" id="ARBA00022989"/>
    </source>
</evidence>
<comment type="subcellular location">
    <subcellularLocation>
        <location evidence="1">Membrane</location>
        <topology evidence="1">Multi-pass membrane protein</topology>
    </subcellularLocation>
</comment>
<feature type="transmembrane region" description="Helical" evidence="7">
    <location>
        <begin position="197"/>
        <end position="222"/>
    </location>
</feature>